<feature type="region of interest" description="Disordered" evidence="1">
    <location>
        <begin position="1"/>
        <end position="66"/>
    </location>
</feature>
<evidence type="ECO:0000256" key="1">
    <source>
        <dbReference type="SAM" id="MobiDB-lite"/>
    </source>
</evidence>
<name>A0A2T7A497_TUBBO</name>
<reference evidence="2 3" key="1">
    <citation type="submission" date="2017-04" db="EMBL/GenBank/DDBJ databases">
        <title>Draft genome sequence of Tuber borchii Vittad., a whitish edible truffle.</title>
        <authorList>
            <consortium name="DOE Joint Genome Institute"/>
            <person name="Murat C."/>
            <person name="Kuo A."/>
            <person name="Barry K.W."/>
            <person name="Clum A."/>
            <person name="Dockter R.B."/>
            <person name="Fauchery L."/>
            <person name="Iotti M."/>
            <person name="Kohler A."/>
            <person name="Labutti K."/>
            <person name="Lindquist E.A."/>
            <person name="Lipzen A."/>
            <person name="Ohm R.A."/>
            <person name="Wang M."/>
            <person name="Grigoriev I.V."/>
            <person name="Zambonelli A."/>
            <person name="Martin F.M."/>
        </authorList>
    </citation>
    <scope>NUCLEOTIDE SEQUENCE [LARGE SCALE GENOMIC DNA]</scope>
    <source>
        <strain evidence="2 3">Tbo3840</strain>
    </source>
</reference>
<organism evidence="2 3">
    <name type="scientific">Tuber borchii</name>
    <name type="common">White truffle</name>
    <dbReference type="NCBI Taxonomy" id="42251"/>
    <lineage>
        <taxon>Eukaryota</taxon>
        <taxon>Fungi</taxon>
        <taxon>Dikarya</taxon>
        <taxon>Ascomycota</taxon>
        <taxon>Pezizomycotina</taxon>
        <taxon>Pezizomycetes</taxon>
        <taxon>Pezizales</taxon>
        <taxon>Tuberaceae</taxon>
        <taxon>Tuber</taxon>
    </lineage>
</organism>
<gene>
    <name evidence="2" type="ORF">B9Z19DRAFT_1074706</name>
</gene>
<evidence type="ECO:0000313" key="2">
    <source>
        <dbReference type="EMBL" id="PUU82562.1"/>
    </source>
</evidence>
<keyword evidence="3" id="KW-1185">Reference proteome</keyword>
<feature type="region of interest" description="Disordered" evidence="1">
    <location>
        <begin position="192"/>
        <end position="220"/>
    </location>
</feature>
<dbReference type="AlphaFoldDB" id="A0A2T7A497"/>
<proteinExistence type="predicted"/>
<protein>
    <submittedName>
        <fullName evidence="2">Uncharacterized protein</fullName>
    </submittedName>
</protein>
<feature type="compositionally biased region" description="Basic residues" evidence="1">
    <location>
        <begin position="1"/>
        <end position="22"/>
    </location>
</feature>
<comment type="caution">
    <text evidence="2">The sequence shown here is derived from an EMBL/GenBank/DDBJ whole genome shotgun (WGS) entry which is preliminary data.</text>
</comment>
<accession>A0A2T7A497</accession>
<sequence length="220" mass="24507">MTGRKKGSKERPSKRKNSRKKSPPSQTNYSEAGPSTEASPPAQRNTVPSNIGAQLEHTSSGDGSDIAQESNYVLSTTQDSRPRIHAPQALPSYPRTLVGGVYYVHNPNALPEPLNQGYLSWARAEREAAGEFISRHPGAARWNNRTLRYWRLATDFSRFLEDSEGEDADEPFINSTDVVIDDRGQWVSAEDHQAAPRPTFSNPIPQRPYTAPPHHCDYIP</sequence>
<dbReference type="Proteomes" id="UP000244722">
    <property type="component" value="Unassembled WGS sequence"/>
</dbReference>
<dbReference type="OrthoDB" id="5409732at2759"/>
<feature type="compositionally biased region" description="Polar residues" evidence="1">
    <location>
        <begin position="36"/>
        <end position="66"/>
    </location>
</feature>
<dbReference type="EMBL" id="NESQ01000026">
    <property type="protein sequence ID" value="PUU82562.1"/>
    <property type="molecule type" value="Genomic_DNA"/>
</dbReference>
<evidence type="ECO:0000313" key="3">
    <source>
        <dbReference type="Proteomes" id="UP000244722"/>
    </source>
</evidence>